<evidence type="ECO:0000256" key="4">
    <source>
        <dbReference type="SAM" id="MobiDB-lite"/>
    </source>
</evidence>
<dbReference type="PROSITE" id="PS00455">
    <property type="entry name" value="AMP_BINDING"/>
    <property type="match status" value="1"/>
</dbReference>
<keyword evidence="7" id="KW-1185">Reference proteome</keyword>
<dbReference type="Gene3D" id="1.10.1200.10">
    <property type="entry name" value="ACP-like"/>
    <property type="match status" value="2"/>
</dbReference>
<dbReference type="Gene3D" id="3.30.300.30">
    <property type="match status" value="1"/>
</dbReference>
<dbReference type="PANTHER" id="PTHR45398">
    <property type="match status" value="1"/>
</dbReference>
<comment type="cofactor">
    <cofactor evidence="1">
        <name>pantetheine 4'-phosphate</name>
        <dbReference type="ChEBI" id="CHEBI:47942"/>
    </cofactor>
</comment>
<dbReference type="FunFam" id="3.40.50.12780:FF:000012">
    <property type="entry name" value="Non-ribosomal peptide synthetase"/>
    <property type="match status" value="1"/>
</dbReference>
<name>A0A923KMI6_9FLAO</name>
<dbReference type="RefSeq" id="WP_186562669.1">
    <property type="nucleotide sequence ID" value="NZ_JACNMF010000004.1"/>
</dbReference>
<dbReference type="InterPro" id="IPR006162">
    <property type="entry name" value="Ppantetheine_attach_site"/>
</dbReference>
<feature type="domain" description="Carrier" evidence="5">
    <location>
        <begin position="1996"/>
        <end position="2071"/>
    </location>
</feature>
<sequence>MKKDIKPMSLLEKWKSKDKKPSASNTIEKAPPDAKIPLSYGQKRLWFLQQMYPENVFYNLSEYFTFEGDLNVDALKHSLKTFFEKHQVFRSYYEVDENGKPILKIDDAINFNILEEDFSSHPETEKELKAKQFMDRQADHSFSLSVAPLFKASLFKFTETKHILLLTFHHIISDQWSMNILREELAEYYNHFIKGETIQIEANAIDFSDYAFWQNKHQTFDKQLSYWRKKLSGNIRVLDLPTDFKRPVTPSYHGTELTLNFDENFSGRILELAKNMGTTPFVLFLSAYYLLLHNFSKQEDIIVGTPVANRNQKQLESIFGLFIDTMVLRTSIKKEFTVSQFIEEVKTVFTEGLANKDVPFDMLVKKMQIERSLSVNPLFQTMFVYIPKSELPSFGNEVTLTENKDYIAEVSKFDLTLFIHEDHGKIVSTFEYATDLFEANTIQRFQDYLQHTLHFIVENPNGHIEDIPGLSEADEKVLHLNNSPKAHPFESYNAIHHIIEDIAKKHPKNTAVSFENQSISYDELNHKSTVLATELLKTNSNENTIVGLCVERSLDMIIGMLAILKAGRAYLPIDPDYPSQRIAFILKDSKVKQVITQTPLLKLFEQFEGTSFLIDKINLNKSVETETFPKVNGDALAYVIYTSGSTGQPKGVPITHKNIINSTGGRLNFYDHHPSAFLLMSSISFDSSKAGIFWTLCTGGHLVLTKKRMEQDIEKIAETIERHNVSYTLMLPSLYNVILENADTSELKSLNSVVVAGEACSISLCENHFKTLPEANLYNEYGPTEASVWCIAHKITPVDLMKEQVPIGKPVANSQIHILDGDLKKVPFGVAGEIYIGGPGLSQGYINRVDLTNKVFIQNPFIPEEKLYKTGDLGKYRNDGTIDFLGRADQQIKIRGFRVELDDIENTINNSGLVKQAVVVVKQETGKPKRLVAFIVPKSSYDENLLKQYLKNALPDYMIPHSFAEIDQIPLLPNGKVDKTKLGALNITTRENSENNNEGPKNELERQLLDIWKSILGIDKLGTKDNFFEVGGDSILSIQIIAMARKMGIAIAPNQLFEHQTISELAMFVSREDDKNLNKEDMVMGDIPLSPIQHWFFDSHKLAPEYWNQGFKFQSLPQNVGEERLQVITQKIIKTHDALRLSFYQKHEQWQAKVLAPEAVKAFEIIDVSRPSNENIDIEIEKGLKLIQENIQLSEGGLFKCIFVKHIESSKNSIILLAHHLVIDFVSWQIIINAYSEAFENDDLKWFENKTASIKSWTDHLKEQANSGSFLNELPYWKAQTQTSNIFSNLSENKLPVHQKDVSSIDFNIDKGLTQNLMELANKAFNTKTDELLLTALVDTLARYGKTDSLTLALERHGREATDASMDLSNTVGWFTSFFPKRLDLDLNGDIGSKIMTVKEQMRSIPKGGMGYGILKFLTTHLKSSDYPEIVFNFLGRQNTGETDIKFISKNTIHPLSERYYVLEINALVKDGVLEMAWNYADQIIEKETITSLIANFDQNLKLIIAYCLDSKTRFTPSDFPEIEATQDELDHLFNSENAKLPNQNIKTIYPLNVMQQGILFHTLTSEYDQGFLNVQCTIDGKLDAEIFKKAWGLTANRHSILRSSVHWDNLRNPLLIVNTSTKIKLDSVDWLNIDETIHNDKLAELKNDNRTKGINFNEHPLSQVQLIKTKTDSHILLWCCHHLLLDGWSTSIILKDLFSIYDSVLRNTPPDLPAIPGHASYLNWQKRIPIADAKKFWKRTFEGFNSPFLFNPNQYGIQNLQEQNLALSKEVSKTAHDLAKSYKITLNTLFQGIWSLIISKFSGQNDITFGNTVSGRSGDFPNINLMAGMFTNVLPFRIVVQDKSKIRQWFQALQKNQLESRTFEHFSLPEISEWIETERTNLFDSLFLFENYPWEDLNIGNLSIHSSQSGITSTYPVTLAITTGKKIRVYLMTTPQFVSVDNCEWMLRQFQKIISVLGEDDPIDLGSLLNKIESAPDENASVVLETPQETHSIVSPKNKTELELLKIWEALLSQENIGTAHNFFQIGGTSLMAIKMFTLIEKRLGLRIPPITLLKHPTIASLSDHILRKDESQGWKYVVPIKSGGDKSPLFCIHGGGGFVFFFNPIAHGLEKDRPVYAIQPSGSNSNTNLHQSIEEMARDYAKEIKDIQPKGPYHLLVYCFSPAVGIEIAREFEQSGDTVHLIVIDSIIKQEDFTDPTRIKMRVSGFLNRLASNPLNALKLMISNNYERFLESSVIKLFGSQTKKDLEKIKQNLIRIYKQYSWGSPHTGKTTLILTEKPDKNLNPTYIKAWKSITTNEVDVLYTDGQHHQLFEAPYAGKLATQIEKAINDYST</sequence>
<dbReference type="SUPFAM" id="SSF56801">
    <property type="entry name" value="Acetyl-CoA synthetase-like"/>
    <property type="match status" value="1"/>
</dbReference>
<dbReference type="InterPro" id="IPR001031">
    <property type="entry name" value="Thioesterase"/>
</dbReference>
<dbReference type="GO" id="GO:0003824">
    <property type="term" value="F:catalytic activity"/>
    <property type="evidence" value="ECO:0007669"/>
    <property type="project" value="InterPro"/>
</dbReference>
<dbReference type="Pfam" id="PF00975">
    <property type="entry name" value="Thioesterase"/>
    <property type="match status" value="1"/>
</dbReference>
<evidence type="ECO:0000313" key="7">
    <source>
        <dbReference type="Proteomes" id="UP000656244"/>
    </source>
</evidence>
<dbReference type="InterPro" id="IPR010071">
    <property type="entry name" value="AA_adenyl_dom"/>
</dbReference>
<dbReference type="GO" id="GO:0044550">
    <property type="term" value="P:secondary metabolite biosynthetic process"/>
    <property type="evidence" value="ECO:0007669"/>
    <property type="project" value="UniProtKB-ARBA"/>
</dbReference>
<dbReference type="InterPro" id="IPR023213">
    <property type="entry name" value="CAT-like_dom_sf"/>
</dbReference>
<dbReference type="Proteomes" id="UP000656244">
    <property type="component" value="Unassembled WGS sequence"/>
</dbReference>
<dbReference type="SUPFAM" id="SSF53474">
    <property type="entry name" value="alpha/beta-Hydrolases"/>
    <property type="match status" value="1"/>
</dbReference>
<evidence type="ECO:0000256" key="2">
    <source>
        <dbReference type="ARBA" id="ARBA00022450"/>
    </source>
</evidence>
<dbReference type="InterPro" id="IPR045851">
    <property type="entry name" value="AMP-bd_C_sf"/>
</dbReference>
<gene>
    <name evidence="6" type="ORF">H7U19_11880</name>
</gene>
<dbReference type="Pfam" id="PF00501">
    <property type="entry name" value="AMP-binding"/>
    <property type="match status" value="1"/>
</dbReference>
<proteinExistence type="predicted"/>
<dbReference type="InterPro" id="IPR029058">
    <property type="entry name" value="AB_hydrolase_fold"/>
</dbReference>
<dbReference type="Pfam" id="PF13193">
    <property type="entry name" value="AMP-binding_C"/>
    <property type="match status" value="1"/>
</dbReference>
<dbReference type="SMART" id="SM00823">
    <property type="entry name" value="PKS_PP"/>
    <property type="match status" value="2"/>
</dbReference>
<feature type="compositionally biased region" description="Basic and acidic residues" evidence="4">
    <location>
        <begin position="1"/>
        <end position="21"/>
    </location>
</feature>
<feature type="domain" description="Carrier" evidence="5">
    <location>
        <begin position="999"/>
        <end position="1073"/>
    </location>
</feature>
<dbReference type="EMBL" id="JACNMF010000004">
    <property type="protein sequence ID" value="MBC3759110.1"/>
    <property type="molecule type" value="Genomic_DNA"/>
</dbReference>
<dbReference type="InterPro" id="IPR020845">
    <property type="entry name" value="AMP-binding_CS"/>
</dbReference>
<evidence type="ECO:0000259" key="5">
    <source>
        <dbReference type="PROSITE" id="PS50075"/>
    </source>
</evidence>
<dbReference type="Gene3D" id="3.40.50.1820">
    <property type="entry name" value="alpha/beta hydrolase"/>
    <property type="match status" value="1"/>
</dbReference>
<dbReference type="InterPro" id="IPR010060">
    <property type="entry name" value="NRPS_synth"/>
</dbReference>
<dbReference type="FunFam" id="1.10.1200.10:FF:000005">
    <property type="entry name" value="Nonribosomal peptide synthetase 1"/>
    <property type="match status" value="1"/>
</dbReference>
<organism evidence="6 7">
    <name type="scientific">Hyunsoonleella aquatilis</name>
    <dbReference type="NCBI Taxonomy" id="2762758"/>
    <lineage>
        <taxon>Bacteria</taxon>
        <taxon>Pseudomonadati</taxon>
        <taxon>Bacteroidota</taxon>
        <taxon>Flavobacteriia</taxon>
        <taxon>Flavobacteriales</taxon>
        <taxon>Flavobacteriaceae</taxon>
    </lineage>
</organism>
<evidence type="ECO:0000256" key="3">
    <source>
        <dbReference type="ARBA" id="ARBA00022553"/>
    </source>
</evidence>
<dbReference type="PROSITE" id="PS00012">
    <property type="entry name" value="PHOSPHOPANTETHEINE"/>
    <property type="match status" value="1"/>
</dbReference>
<dbReference type="Gene3D" id="2.30.38.10">
    <property type="entry name" value="Luciferase, Domain 3"/>
    <property type="match status" value="1"/>
</dbReference>
<dbReference type="Gene3D" id="3.30.559.30">
    <property type="entry name" value="Nonribosomal peptide synthetase, condensation domain"/>
    <property type="match status" value="3"/>
</dbReference>
<dbReference type="NCBIfam" id="TIGR01720">
    <property type="entry name" value="NRPS-para261"/>
    <property type="match status" value="1"/>
</dbReference>
<dbReference type="InterPro" id="IPR020806">
    <property type="entry name" value="PKS_PP-bd"/>
</dbReference>
<dbReference type="InterPro" id="IPR025110">
    <property type="entry name" value="AMP-bd_C"/>
</dbReference>
<dbReference type="Pfam" id="PF00668">
    <property type="entry name" value="Condensation"/>
    <property type="match status" value="3"/>
</dbReference>
<dbReference type="SUPFAM" id="SSF47336">
    <property type="entry name" value="ACP-like"/>
    <property type="match status" value="2"/>
</dbReference>
<dbReference type="SUPFAM" id="SSF52777">
    <property type="entry name" value="CoA-dependent acyltransferases"/>
    <property type="match status" value="6"/>
</dbReference>
<keyword evidence="2" id="KW-0596">Phosphopantetheine</keyword>
<feature type="region of interest" description="Disordered" evidence="4">
    <location>
        <begin position="1"/>
        <end position="30"/>
    </location>
</feature>
<keyword evidence="3" id="KW-0597">Phosphoprotein</keyword>
<dbReference type="FunFam" id="3.40.50.980:FF:000001">
    <property type="entry name" value="Non-ribosomal peptide synthetase"/>
    <property type="match status" value="1"/>
</dbReference>
<accession>A0A923KMI6</accession>
<comment type="caution">
    <text evidence="6">The sequence shown here is derived from an EMBL/GenBank/DDBJ whole genome shotgun (WGS) entry which is preliminary data.</text>
</comment>
<reference evidence="6" key="1">
    <citation type="submission" date="2020-08" db="EMBL/GenBank/DDBJ databases">
        <title>Hyunsoonleella sp. strain SJ7 genome sequencing and assembly.</title>
        <authorList>
            <person name="Kim I."/>
        </authorList>
    </citation>
    <scope>NUCLEOTIDE SEQUENCE</scope>
    <source>
        <strain evidence="6">SJ7</strain>
    </source>
</reference>
<dbReference type="InterPro" id="IPR001242">
    <property type="entry name" value="Condensation_dom"/>
</dbReference>
<dbReference type="PANTHER" id="PTHR45398:SF1">
    <property type="entry name" value="ENZYME, PUTATIVE (JCVI)-RELATED"/>
    <property type="match status" value="1"/>
</dbReference>
<dbReference type="Gene3D" id="3.40.50.980">
    <property type="match status" value="2"/>
</dbReference>
<dbReference type="CDD" id="cd05930">
    <property type="entry name" value="A_NRPS"/>
    <property type="match status" value="1"/>
</dbReference>
<evidence type="ECO:0000256" key="1">
    <source>
        <dbReference type="ARBA" id="ARBA00001957"/>
    </source>
</evidence>
<protein>
    <submittedName>
        <fullName evidence="6">Amino acid adenylation domain-containing protein</fullName>
    </submittedName>
</protein>
<dbReference type="NCBIfam" id="TIGR01733">
    <property type="entry name" value="AA-adenyl-dom"/>
    <property type="match status" value="1"/>
</dbReference>
<dbReference type="InterPro" id="IPR036736">
    <property type="entry name" value="ACP-like_sf"/>
</dbReference>
<evidence type="ECO:0000313" key="6">
    <source>
        <dbReference type="EMBL" id="MBC3759110.1"/>
    </source>
</evidence>
<dbReference type="PROSITE" id="PS50075">
    <property type="entry name" value="CARRIER"/>
    <property type="match status" value="2"/>
</dbReference>
<dbReference type="Pfam" id="PF00550">
    <property type="entry name" value="PP-binding"/>
    <property type="match status" value="2"/>
</dbReference>
<dbReference type="InterPro" id="IPR009081">
    <property type="entry name" value="PP-bd_ACP"/>
</dbReference>
<dbReference type="InterPro" id="IPR000873">
    <property type="entry name" value="AMP-dep_synth/lig_dom"/>
</dbReference>
<dbReference type="GO" id="GO:0031177">
    <property type="term" value="F:phosphopantetheine binding"/>
    <property type="evidence" value="ECO:0007669"/>
    <property type="project" value="InterPro"/>
</dbReference>
<dbReference type="CDD" id="cd19531">
    <property type="entry name" value="LCL_NRPS-like"/>
    <property type="match status" value="1"/>
</dbReference>
<dbReference type="Gene3D" id="3.30.559.10">
    <property type="entry name" value="Chloramphenicol acetyltransferase-like domain"/>
    <property type="match status" value="3"/>
</dbReference>